<evidence type="ECO:0000259" key="2">
    <source>
        <dbReference type="Pfam" id="PF12508"/>
    </source>
</evidence>
<protein>
    <submittedName>
        <fullName evidence="3">Bacteroides conjugative transposon TraM protein</fullName>
    </submittedName>
</protein>
<dbReference type="RefSeq" id="WP_095073861.1">
    <property type="nucleotide sequence ID" value="NZ_LT906465.1"/>
</dbReference>
<reference evidence="3 4" key="1">
    <citation type="submission" date="2017-06" db="EMBL/GenBank/DDBJ databases">
        <authorList>
            <consortium name="Pathogen Informatics"/>
        </authorList>
    </citation>
    <scope>NUCLEOTIDE SEQUENCE [LARGE SCALE GENOMIC DNA]</scope>
    <source>
        <strain evidence="3 4">NCTC13490</strain>
    </source>
</reference>
<dbReference type="Pfam" id="PF12508">
    <property type="entry name" value="Transposon_TraM"/>
    <property type="match status" value="1"/>
</dbReference>
<evidence type="ECO:0000313" key="4">
    <source>
        <dbReference type="Proteomes" id="UP000215196"/>
    </source>
</evidence>
<dbReference type="EMBL" id="LT906465">
    <property type="protein sequence ID" value="SNV51106.1"/>
    <property type="molecule type" value="Genomic_DNA"/>
</dbReference>
<feature type="compositionally biased region" description="Polar residues" evidence="1">
    <location>
        <begin position="148"/>
        <end position="169"/>
    </location>
</feature>
<gene>
    <name evidence="3" type="ORF">SAMEA4412677_02601</name>
</gene>
<accession>A0A239XY69</accession>
<dbReference type="InterPro" id="IPR055407">
    <property type="entry name" value="TraM_C"/>
</dbReference>
<feature type="compositionally biased region" description="Polar residues" evidence="1">
    <location>
        <begin position="115"/>
        <end position="129"/>
    </location>
</feature>
<organism evidence="3 4">
    <name type="scientific">Chryseobacterium taklimakanense</name>
    <dbReference type="NCBI Taxonomy" id="536441"/>
    <lineage>
        <taxon>Bacteria</taxon>
        <taxon>Pseudomonadati</taxon>
        <taxon>Bacteroidota</taxon>
        <taxon>Flavobacteriia</taxon>
        <taxon>Flavobacteriales</taxon>
        <taxon>Weeksellaceae</taxon>
        <taxon>Chryseobacterium group</taxon>
        <taxon>Chryseobacterium</taxon>
    </lineage>
</organism>
<evidence type="ECO:0000256" key="1">
    <source>
        <dbReference type="SAM" id="MobiDB-lite"/>
    </source>
</evidence>
<feature type="domain" description="Conjugative transposon TraM C-terminal" evidence="2">
    <location>
        <begin position="247"/>
        <end position="391"/>
    </location>
</feature>
<feature type="region of interest" description="Disordered" evidence="1">
    <location>
        <begin position="109"/>
        <end position="136"/>
    </location>
</feature>
<keyword evidence="4" id="KW-1185">Reference proteome</keyword>
<feature type="region of interest" description="Disordered" evidence="1">
    <location>
        <begin position="148"/>
        <end position="172"/>
    </location>
</feature>
<proteinExistence type="predicted"/>
<sequence>MDFKKINLKQQKYILPLIALPFILFLGFQGSKFMGSDDAKKPPQQELSVSLGETQDSILSKNDAYDKLFSKTDGRTMLDGLQQENDSLNQFSDNLEYRQKRYIDSLNESRKSQISEKGNQGQNSYYTPKTSDDGDFQRSKDIIRMLNQEGSSGSSNNAQNLAKNTSPSAEDSKALDPVKMMRQQMLVLDSLEKSRDPEFQAQLKAQELLKKNKEKMDAFLNSTYYVAKSNIHNGFNSIYREKEGNFVKAVIDENLTGFLGSRIRLRLLEDVFAGGQKLPKGTLLYGQISGFSLQRVNLNVVSVMRSGEILPINLTVYDTDGMQGLYVPNSTFREMLRELGSNSVQGTNIDSEGKGFYTSLLSGAFRSASQTAANLIRTNKAKLKYNSYIFLINEKDLKQNTNQP</sequence>
<dbReference type="KEGG" id="ctak:4412677_02601"/>
<evidence type="ECO:0000313" key="3">
    <source>
        <dbReference type="EMBL" id="SNV51106.1"/>
    </source>
</evidence>
<dbReference type="Proteomes" id="UP000215196">
    <property type="component" value="Chromosome 1"/>
</dbReference>
<name>A0A239XY69_9FLAO</name>
<dbReference type="AlphaFoldDB" id="A0A239XY69"/>